<dbReference type="PANTHER" id="PTHR36842:SF1">
    <property type="entry name" value="PROTEIN TOLB"/>
    <property type="match status" value="1"/>
</dbReference>
<name>A0A4R2KT24_9GAMM</name>
<feature type="domain" description="Dipeptidylpeptidase IV N-terminal" evidence="3">
    <location>
        <begin position="195"/>
        <end position="287"/>
    </location>
</feature>
<evidence type="ECO:0000256" key="1">
    <source>
        <dbReference type="ARBA" id="ARBA00009820"/>
    </source>
</evidence>
<reference evidence="4 5" key="1">
    <citation type="submission" date="2019-03" db="EMBL/GenBank/DDBJ databases">
        <title>Genomic Encyclopedia of Type Strains, Phase IV (KMG-IV): sequencing the most valuable type-strain genomes for metagenomic binning, comparative biology and taxonomic classification.</title>
        <authorList>
            <person name="Goeker M."/>
        </authorList>
    </citation>
    <scope>NUCLEOTIDE SEQUENCE [LARGE SCALE GENOMIC DNA]</scope>
    <source>
        <strain evidence="4 5">DSM 23344</strain>
    </source>
</reference>
<dbReference type="Proteomes" id="UP000294980">
    <property type="component" value="Unassembled WGS sequence"/>
</dbReference>
<dbReference type="Pfam" id="PF00930">
    <property type="entry name" value="DPPIV_N"/>
    <property type="match status" value="1"/>
</dbReference>
<dbReference type="EMBL" id="SLWX01000006">
    <property type="protein sequence ID" value="TCO75952.1"/>
    <property type="molecule type" value="Genomic_DNA"/>
</dbReference>
<dbReference type="InterPro" id="IPR002469">
    <property type="entry name" value="Peptidase_S9B_N"/>
</dbReference>
<comment type="caution">
    <text evidence="4">The sequence shown here is derived from an EMBL/GenBank/DDBJ whole genome shotgun (WGS) entry which is preliminary data.</text>
</comment>
<accession>A0A4R2KT24</accession>
<feature type="chain" id="PRO_5020670119" evidence="2">
    <location>
        <begin position="28"/>
        <end position="340"/>
    </location>
</feature>
<evidence type="ECO:0000256" key="2">
    <source>
        <dbReference type="SAM" id="SignalP"/>
    </source>
</evidence>
<dbReference type="InterPro" id="IPR011659">
    <property type="entry name" value="WD40"/>
</dbReference>
<dbReference type="GO" id="GO:0006508">
    <property type="term" value="P:proteolysis"/>
    <property type="evidence" value="ECO:0007669"/>
    <property type="project" value="InterPro"/>
</dbReference>
<keyword evidence="2" id="KW-0732">Signal</keyword>
<dbReference type="SUPFAM" id="SSF82171">
    <property type="entry name" value="DPP6 N-terminal domain-like"/>
    <property type="match status" value="1"/>
</dbReference>
<sequence length="340" mass="37470">MKQTLRLWRSLFTGAVSILLVSQAALGQEKAPLALEDVFQLRYAGAPLVSASGDFIVYTRHSMDIMQDRERKNLWLVRRDGNDHRPLTSGAMSVSHAALSPDDTRVAFVARDDTGSQIFVHWLQQGYTAQLTRLANAPGQLTWSPDGQQLAFTMRVAEKAPVMGVLPSAPEGAEWAPPPIVIDRAVYRSDGKGYRKHGFQHVFVMPASGGSPRQVTSGNFDHSGGIAWSAAGDALFISANRGDDAELNPVNTDLFRIDLTTDQLTRLTDRQGPDSGPVVSPDGRYLAYTGWDDAGKGYHRQRLYVMRTDGSGRRELQADLDRDVASPPLVRRQRTPVFQL</sequence>
<dbReference type="AlphaFoldDB" id="A0A4R2KT24"/>
<comment type="similarity">
    <text evidence="1">Belongs to the TolB family.</text>
</comment>
<evidence type="ECO:0000313" key="4">
    <source>
        <dbReference type="EMBL" id="TCO75952.1"/>
    </source>
</evidence>
<dbReference type="PANTHER" id="PTHR36842">
    <property type="entry name" value="PROTEIN TOLB HOMOLOG"/>
    <property type="match status" value="1"/>
</dbReference>
<protein>
    <submittedName>
        <fullName evidence="4">WD40 repeat protein</fullName>
    </submittedName>
</protein>
<evidence type="ECO:0000259" key="3">
    <source>
        <dbReference type="Pfam" id="PF00930"/>
    </source>
</evidence>
<keyword evidence="5" id="KW-1185">Reference proteome</keyword>
<gene>
    <name evidence="4" type="ORF">EV688_106143</name>
</gene>
<feature type="signal peptide" evidence="2">
    <location>
        <begin position="1"/>
        <end position="27"/>
    </location>
</feature>
<dbReference type="Pfam" id="PF07676">
    <property type="entry name" value="PD40"/>
    <property type="match status" value="1"/>
</dbReference>
<proteinExistence type="inferred from homology"/>
<evidence type="ECO:0000313" key="5">
    <source>
        <dbReference type="Proteomes" id="UP000294980"/>
    </source>
</evidence>
<dbReference type="RefSeq" id="WP_240624267.1">
    <property type="nucleotide sequence ID" value="NZ_QQSW01000005.1"/>
</dbReference>
<organism evidence="4 5">
    <name type="scientific">Chromatocurvus halotolerans</name>
    <dbReference type="NCBI Taxonomy" id="1132028"/>
    <lineage>
        <taxon>Bacteria</taxon>
        <taxon>Pseudomonadati</taxon>
        <taxon>Pseudomonadota</taxon>
        <taxon>Gammaproteobacteria</taxon>
        <taxon>Cellvibrionales</taxon>
        <taxon>Halieaceae</taxon>
        <taxon>Chromatocurvus</taxon>
    </lineage>
</organism>
<dbReference type="InterPro" id="IPR011042">
    <property type="entry name" value="6-blade_b-propeller_TolB-like"/>
</dbReference>
<dbReference type="Gene3D" id="2.120.10.30">
    <property type="entry name" value="TolB, C-terminal domain"/>
    <property type="match status" value="2"/>
</dbReference>